<feature type="transmembrane region" description="Helical" evidence="1">
    <location>
        <begin position="113"/>
        <end position="131"/>
    </location>
</feature>
<comment type="caution">
    <text evidence="2">The sequence shown here is derived from an EMBL/GenBank/DDBJ whole genome shotgun (WGS) entry which is preliminary data.</text>
</comment>
<feature type="transmembrane region" description="Helical" evidence="1">
    <location>
        <begin position="140"/>
        <end position="159"/>
    </location>
</feature>
<dbReference type="Proteomes" id="UP001365846">
    <property type="component" value="Unassembled WGS sequence"/>
</dbReference>
<feature type="transmembrane region" description="Helical" evidence="1">
    <location>
        <begin position="317"/>
        <end position="339"/>
    </location>
</feature>
<accession>A0ABU8VQJ1</accession>
<proteinExistence type="predicted"/>
<protein>
    <recommendedName>
        <fullName evidence="4">NnrS family protein</fullName>
    </recommendedName>
</protein>
<evidence type="ECO:0000313" key="2">
    <source>
        <dbReference type="EMBL" id="MEJ8815285.1"/>
    </source>
</evidence>
<keyword evidence="1" id="KW-0472">Membrane</keyword>
<evidence type="ECO:0000256" key="1">
    <source>
        <dbReference type="SAM" id="Phobius"/>
    </source>
</evidence>
<dbReference type="RefSeq" id="WP_340360495.1">
    <property type="nucleotide sequence ID" value="NZ_JBBKZU010000018.1"/>
</dbReference>
<dbReference type="EMBL" id="JBBKZU010000018">
    <property type="protein sequence ID" value="MEJ8815285.1"/>
    <property type="molecule type" value="Genomic_DNA"/>
</dbReference>
<feature type="transmembrane region" description="Helical" evidence="1">
    <location>
        <begin position="345"/>
        <end position="369"/>
    </location>
</feature>
<sequence>MERPAVRGRRQTLTSSPRIFARLVFGALVAGSLVSGVAGGLWRLGVALPDPLSFPWTGQVLLVHAALMICGFLGTVIGLERAVAVKHPAAFFAPLASGFGALCLILGRQAVGAWLGAAAALSFLAVNAVLVRRQRAAHTLLLFVGAAAWLVGNLLFAAGRDGAAVFPWWFAFLIMTIAAERLEMTRLMRQRPGANVALHAVLSLLLFGAACSGVAPRIGGLVYGTALVLLALWLVCLDVARRTAFAHGISRYMAICLLGGYAWLAVAGAAWATTALGWPTRDAALHALGLGFVLSMMMGHAPVVLPAIARVKLQFGAFFYLPPAALHLSLLTRLVMGFFSQPLRAAGASLNAATIGFFAVTMAGAAVAWRFQHGVARARKTR</sequence>
<reference evidence="2 3" key="1">
    <citation type="submission" date="2024-03" db="EMBL/GenBank/DDBJ databases">
        <title>Novel species of the genus Variovorax.</title>
        <authorList>
            <person name="Liu Q."/>
            <person name="Xin Y.-H."/>
        </authorList>
    </citation>
    <scope>NUCLEOTIDE SEQUENCE [LARGE SCALE GENOMIC DNA]</scope>
    <source>
        <strain evidence="2 3">KACC 18899</strain>
    </source>
</reference>
<feature type="transmembrane region" description="Helical" evidence="1">
    <location>
        <begin position="89"/>
        <end position="107"/>
    </location>
</feature>
<organism evidence="2 3">
    <name type="scientific">Variovorax ureilyticus</name>
    <dbReference type="NCBI Taxonomy" id="1836198"/>
    <lineage>
        <taxon>Bacteria</taxon>
        <taxon>Pseudomonadati</taxon>
        <taxon>Pseudomonadota</taxon>
        <taxon>Betaproteobacteria</taxon>
        <taxon>Burkholderiales</taxon>
        <taxon>Comamonadaceae</taxon>
        <taxon>Variovorax</taxon>
    </lineage>
</organism>
<feature type="transmembrane region" description="Helical" evidence="1">
    <location>
        <begin position="165"/>
        <end position="182"/>
    </location>
</feature>
<keyword evidence="1" id="KW-0812">Transmembrane</keyword>
<keyword evidence="1" id="KW-1133">Transmembrane helix</keyword>
<name>A0ABU8VQJ1_9BURK</name>
<evidence type="ECO:0008006" key="4">
    <source>
        <dbReference type="Google" id="ProtNLM"/>
    </source>
</evidence>
<feature type="transmembrane region" description="Helical" evidence="1">
    <location>
        <begin position="221"/>
        <end position="240"/>
    </location>
</feature>
<keyword evidence="3" id="KW-1185">Reference proteome</keyword>
<gene>
    <name evidence="2" type="ORF">WKW77_29770</name>
</gene>
<feature type="transmembrane region" description="Helical" evidence="1">
    <location>
        <begin position="252"/>
        <end position="272"/>
    </location>
</feature>
<evidence type="ECO:0000313" key="3">
    <source>
        <dbReference type="Proteomes" id="UP001365846"/>
    </source>
</evidence>
<feature type="transmembrane region" description="Helical" evidence="1">
    <location>
        <begin position="20"/>
        <end position="44"/>
    </location>
</feature>
<feature type="transmembrane region" description="Helical" evidence="1">
    <location>
        <begin position="284"/>
        <end position="305"/>
    </location>
</feature>
<feature type="transmembrane region" description="Helical" evidence="1">
    <location>
        <begin position="56"/>
        <end position="77"/>
    </location>
</feature>
<feature type="transmembrane region" description="Helical" evidence="1">
    <location>
        <begin position="194"/>
        <end position="215"/>
    </location>
</feature>